<dbReference type="GO" id="GO:0005789">
    <property type="term" value="C:endoplasmic reticulum membrane"/>
    <property type="evidence" value="ECO:0007669"/>
    <property type="project" value="UniProtKB-SubCell"/>
</dbReference>
<evidence type="ECO:0000256" key="2">
    <source>
        <dbReference type="ARBA" id="ARBA00005619"/>
    </source>
</evidence>
<reference evidence="12 13" key="1">
    <citation type="submission" date="2016-07" db="EMBL/GenBank/DDBJ databases">
        <title>Pervasive Adenine N6-methylation of Active Genes in Fungi.</title>
        <authorList>
            <consortium name="DOE Joint Genome Institute"/>
            <person name="Mondo S.J."/>
            <person name="Dannebaum R.O."/>
            <person name="Kuo R.C."/>
            <person name="Labutti K."/>
            <person name="Haridas S."/>
            <person name="Kuo A."/>
            <person name="Salamov A."/>
            <person name="Ahrendt S.R."/>
            <person name="Lipzen A."/>
            <person name="Sullivan W."/>
            <person name="Andreopoulos W.B."/>
            <person name="Clum A."/>
            <person name="Lindquist E."/>
            <person name="Daum C."/>
            <person name="Ramamoorthy G.K."/>
            <person name="Gryganskyi A."/>
            <person name="Culley D."/>
            <person name="Magnuson J.K."/>
            <person name="James T.Y."/>
            <person name="O'Malley M.A."/>
            <person name="Stajich J.E."/>
            <person name="Spatafora J.W."/>
            <person name="Visel A."/>
            <person name="Grigoriev I.V."/>
        </authorList>
    </citation>
    <scope>NUCLEOTIDE SEQUENCE [LARGE SCALE GENOMIC DNA]</scope>
    <source>
        <strain evidence="12 13">ATCC 12442</strain>
    </source>
</reference>
<dbReference type="GO" id="GO:0003924">
    <property type="term" value="F:GTPase activity"/>
    <property type="evidence" value="ECO:0007669"/>
    <property type="project" value="TreeGrafter"/>
</dbReference>
<dbReference type="OrthoDB" id="41266at2759"/>
<dbReference type="GO" id="GO:0006886">
    <property type="term" value="P:intracellular protein transport"/>
    <property type="evidence" value="ECO:0007669"/>
    <property type="project" value="TreeGrafter"/>
</dbReference>
<dbReference type="Proteomes" id="UP000193922">
    <property type="component" value="Unassembled WGS sequence"/>
</dbReference>
<dbReference type="Pfam" id="PF09439">
    <property type="entry name" value="SRPRB"/>
    <property type="match status" value="1"/>
</dbReference>
<evidence type="ECO:0000256" key="11">
    <source>
        <dbReference type="SAM" id="Phobius"/>
    </source>
</evidence>
<dbReference type="PANTHER" id="PTHR45909">
    <property type="entry name" value="ADP-RIBOSYLATION FACTOR-RELATED PROTEIN 1"/>
    <property type="match status" value="1"/>
</dbReference>
<evidence type="ECO:0000256" key="8">
    <source>
        <dbReference type="ARBA" id="ARBA00023134"/>
    </source>
</evidence>
<organism evidence="12 13">
    <name type="scientific">Linderina pennispora</name>
    <dbReference type="NCBI Taxonomy" id="61395"/>
    <lineage>
        <taxon>Eukaryota</taxon>
        <taxon>Fungi</taxon>
        <taxon>Fungi incertae sedis</taxon>
        <taxon>Zoopagomycota</taxon>
        <taxon>Kickxellomycotina</taxon>
        <taxon>Kickxellomycetes</taxon>
        <taxon>Kickxellales</taxon>
        <taxon>Kickxellaceae</taxon>
        <taxon>Linderina</taxon>
    </lineage>
</organism>
<dbReference type="SUPFAM" id="SSF52540">
    <property type="entry name" value="P-loop containing nucleoside triphosphate hydrolases"/>
    <property type="match status" value="1"/>
</dbReference>
<sequence length="261" mass="28098">MADATPDASSNFGTLALVLTLAVAVLGLVGFYVLQQRSNALSNQSALGMAASQKKRNTIVLTGPMGAGKTALYTQLKYKKQQPTQTSMAVNASEVTVDSTRAFLVDVPGHQKFLFDRDAQLAGARGVVFVVDSVAVADNVRETAEQLYEVLANSKVQELETPVLVVCNKQDEMAALTNTRVRKLLEDEIDNLRGSRQAALDALGDTAEDDARAGDFLGYDGKKFSFDDIQNDVQFNECVLVQGHDLGGVTYVESWIGEALS</sequence>
<dbReference type="InterPro" id="IPR027417">
    <property type="entry name" value="P-loop_NTPase"/>
</dbReference>
<evidence type="ECO:0000256" key="7">
    <source>
        <dbReference type="ARBA" id="ARBA00022989"/>
    </source>
</evidence>
<keyword evidence="12" id="KW-0378">Hydrolase</keyword>
<dbReference type="AlphaFoldDB" id="A0A1Y1WK72"/>
<name>A0A1Y1WK72_9FUNG</name>
<keyword evidence="9 11" id="KW-0472">Membrane</keyword>
<evidence type="ECO:0000256" key="10">
    <source>
        <dbReference type="ARBA" id="ARBA00023170"/>
    </source>
</evidence>
<dbReference type="GO" id="GO:0005525">
    <property type="term" value="F:GTP binding"/>
    <property type="evidence" value="ECO:0007669"/>
    <property type="project" value="UniProtKB-KW"/>
</dbReference>
<keyword evidence="4 11" id="KW-0812">Transmembrane</keyword>
<dbReference type="PANTHER" id="PTHR45909:SF1">
    <property type="entry name" value="ADP-RIBOSYLATION FACTOR-RELATED PROTEIN 1"/>
    <property type="match status" value="1"/>
</dbReference>
<comment type="similarity">
    <text evidence="2">Belongs to the SRP receptor beta subunit family.</text>
</comment>
<dbReference type="GO" id="GO:0005794">
    <property type="term" value="C:Golgi apparatus"/>
    <property type="evidence" value="ECO:0007669"/>
    <property type="project" value="TreeGrafter"/>
</dbReference>
<dbReference type="GeneID" id="63808455"/>
<dbReference type="GO" id="GO:0034067">
    <property type="term" value="P:protein localization to Golgi apparatus"/>
    <property type="evidence" value="ECO:0007669"/>
    <property type="project" value="TreeGrafter"/>
</dbReference>
<evidence type="ECO:0000256" key="4">
    <source>
        <dbReference type="ARBA" id="ARBA00022692"/>
    </source>
</evidence>
<gene>
    <name evidence="12" type="ORF">DL89DRAFT_5576</name>
</gene>
<dbReference type="EMBL" id="MCFD01000001">
    <property type="protein sequence ID" value="ORX73883.1"/>
    <property type="molecule type" value="Genomic_DNA"/>
</dbReference>
<keyword evidence="6" id="KW-0256">Endoplasmic reticulum</keyword>
<dbReference type="NCBIfam" id="TIGR00231">
    <property type="entry name" value="small_GTP"/>
    <property type="match status" value="1"/>
</dbReference>
<keyword evidence="10" id="KW-0675">Receptor</keyword>
<keyword evidence="8" id="KW-0342">GTP-binding</keyword>
<dbReference type="Gene3D" id="3.40.50.300">
    <property type="entry name" value="P-loop containing nucleotide triphosphate hydrolases"/>
    <property type="match status" value="1"/>
</dbReference>
<dbReference type="InterPro" id="IPR024156">
    <property type="entry name" value="Small_GTPase_ARF"/>
</dbReference>
<comment type="caution">
    <text evidence="12">The sequence shown here is derived from an EMBL/GenBank/DDBJ whole genome shotgun (WGS) entry which is preliminary data.</text>
</comment>
<dbReference type="PROSITE" id="PS51417">
    <property type="entry name" value="ARF"/>
    <property type="match status" value="1"/>
</dbReference>
<protein>
    <recommendedName>
        <fullName evidence="3">Signal recognition particle receptor subunit beta</fullName>
    </recommendedName>
</protein>
<keyword evidence="5" id="KW-0547">Nucleotide-binding</keyword>
<dbReference type="InterPro" id="IPR019009">
    <property type="entry name" value="SRP_receptor_beta_su"/>
</dbReference>
<dbReference type="STRING" id="61395.A0A1Y1WK72"/>
<evidence type="ECO:0000256" key="1">
    <source>
        <dbReference type="ARBA" id="ARBA00004389"/>
    </source>
</evidence>
<dbReference type="GO" id="GO:0043001">
    <property type="term" value="P:Golgi to plasma membrane protein transport"/>
    <property type="evidence" value="ECO:0007669"/>
    <property type="project" value="TreeGrafter"/>
</dbReference>
<evidence type="ECO:0000256" key="6">
    <source>
        <dbReference type="ARBA" id="ARBA00022824"/>
    </source>
</evidence>
<dbReference type="RefSeq" id="XP_040747094.1">
    <property type="nucleotide sequence ID" value="XM_040891807.1"/>
</dbReference>
<feature type="transmembrane region" description="Helical" evidence="11">
    <location>
        <begin position="12"/>
        <end position="34"/>
    </location>
</feature>
<evidence type="ECO:0000256" key="5">
    <source>
        <dbReference type="ARBA" id="ARBA00022741"/>
    </source>
</evidence>
<comment type="subcellular location">
    <subcellularLocation>
        <location evidence="1">Endoplasmic reticulum membrane</location>
        <topology evidence="1">Single-pass membrane protein</topology>
    </subcellularLocation>
</comment>
<accession>A0A1Y1WK72</accession>
<evidence type="ECO:0000313" key="12">
    <source>
        <dbReference type="EMBL" id="ORX73883.1"/>
    </source>
</evidence>
<proteinExistence type="inferred from homology"/>
<evidence type="ECO:0000313" key="13">
    <source>
        <dbReference type="Proteomes" id="UP000193922"/>
    </source>
</evidence>
<keyword evidence="7 11" id="KW-1133">Transmembrane helix</keyword>
<evidence type="ECO:0000256" key="9">
    <source>
        <dbReference type="ARBA" id="ARBA00023136"/>
    </source>
</evidence>
<keyword evidence="13" id="KW-1185">Reference proteome</keyword>
<evidence type="ECO:0000256" key="3">
    <source>
        <dbReference type="ARBA" id="ARBA00020256"/>
    </source>
</evidence>
<dbReference type="InterPro" id="IPR005225">
    <property type="entry name" value="Small_GTP-bd"/>
</dbReference>